<dbReference type="CDD" id="cd16262">
    <property type="entry name" value="EFG_III"/>
    <property type="match status" value="1"/>
</dbReference>
<dbReference type="InterPro" id="IPR035647">
    <property type="entry name" value="EFG_III/V"/>
</dbReference>
<dbReference type="InterPro" id="IPR014721">
    <property type="entry name" value="Ribsml_uS5_D2-typ_fold_subgr"/>
</dbReference>
<dbReference type="PANTHER" id="PTHR43261">
    <property type="entry name" value="TRANSLATION ELONGATION FACTOR G-RELATED"/>
    <property type="match status" value="1"/>
</dbReference>
<evidence type="ECO:0000256" key="2">
    <source>
        <dbReference type="ARBA" id="ARBA00022741"/>
    </source>
</evidence>
<evidence type="ECO:0000259" key="7">
    <source>
        <dbReference type="SMART" id="SM00838"/>
    </source>
</evidence>
<evidence type="ECO:0000256" key="1">
    <source>
        <dbReference type="ARBA" id="ARBA00017872"/>
    </source>
</evidence>
<organism evidence="9 10">
    <name type="scientific">Novispirillum itersonii</name>
    <name type="common">Aquaspirillum itersonii</name>
    <dbReference type="NCBI Taxonomy" id="189"/>
    <lineage>
        <taxon>Bacteria</taxon>
        <taxon>Pseudomonadati</taxon>
        <taxon>Pseudomonadota</taxon>
        <taxon>Alphaproteobacteria</taxon>
        <taxon>Rhodospirillales</taxon>
        <taxon>Novispirillaceae</taxon>
        <taxon>Novispirillum</taxon>
    </lineage>
</organism>
<dbReference type="SMART" id="SM00838">
    <property type="entry name" value="EFG_C"/>
    <property type="match status" value="1"/>
</dbReference>
<dbReference type="InterPro" id="IPR009022">
    <property type="entry name" value="EFG_III"/>
</dbReference>
<evidence type="ECO:0000256" key="4">
    <source>
        <dbReference type="ARBA" id="ARBA00022917"/>
    </source>
</evidence>
<dbReference type="InterPro" id="IPR009000">
    <property type="entry name" value="Transl_B-barrel_sf"/>
</dbReference>
<dbReference type="SUPFAM" id="SSF54211">
    <property type="entry name" value="Ribosomal protein S5 domain 2-like"/>
    <property type="match status" value="1"/>
</dbReference>
<dbReference type="GO" id="GO:0097216">
    <property type="term" value="F:guanosine tetraphosphate binding"/>
    <property type="evidence" value="ECO:0007669"/>
    <property type="project" value="UniProtKB-ARBA"/>
</dbReference>
<evidence type="ECO:0000259" key="8">
    <source>
        <dbReference type="SMART" id="SM00889"/>
    </source>
</evidence>
<dbReference type="SMART" id="SM00889">
    <property type="entry name" value="EFG_IV"/>
    <property type="match status" value="1"/>
</dbReference>
<keyword evidence="10" id="KW-1185">Reference proteome</keyword>
<keyword evidence="4" id="KW-0648">Protein biosynthesis</keyword>
<feature type="domain" description="Elongation factor EFG" evidence="7">
    <location>
        <begin position="581"/>
        <end position="671"/>
    </location>
</feature>
<dbReference type="Pfam" id="PF14492">
    <property type="entry name" value="EFG_III"/>
    <property type="match status" value="1"/>
</dbReference>
<dbReference type="SUPFAM" id="SSF52540">
    <property type="entry name" value="P-loop containing nucleoside triphosphate hydrolases"/>
    <property type="match status" value="1"/>
</dbReference>
<dbReference type="InterPro" id="IPR005517">
    <property type="entry name" value="Transl_elong_EFG/EF2_IV"/>
</dbReference>
<dbReference type="Gene3D" id="3.30.70.870">
    <property type="entry name" value="Elongation Factor G (Translational Gtpase), domain 3"/>
    <property type="match status" value="1"/>
</dbReference>
<keyword evidence="5" id="KW-0342">GTP-binding</keyword>
<keyword evidence="3 9" id="KW-0251">Elongation factor</keyword>
<evidence type="ECO:0000256" key="5">
    <source>
        <dbReference type="ARBA" id="ARBA00023134"/>
    </source>
</evidence>
<gene>
    <name evidence="9" type="ORF">FHS48_000370</name>
</gene>
<dbReference type="GO" id="GO:0003746">
    <property type="term" value="F:translation elongation factor activity"/>
    <property type="evidence" value="ECO:0007669"/>
    <property type="project" value="UniProtKB-KW"/>
</dbReference>
<dbReference type="InterPro" id="IPR000795">
    <property type="entry name" value="T_Tr_GTP-bd_dom"/>
</dbReference>
<keyword evidence="2" id="KW-0547">Nucleotide-binding</keyword>
<comment type="function">
    <text evidence="6">Catalyzes the GTP-dependent ribosomal translocation step during translation elongation. During this step, the ribosome changes from the pre-translocational (PRE) to the post-translocational (POST) state as the newly formed A-site-bound peptidyl-tRNA and P-site-bound deacylated tRNA move to the P and E sites, respectively. Catalyzes the coordinated movement of the two tRNA molecules, the mRNA and conformational changes in the ribosome.</text>
</comment>
<proteinExistence type="predicted"/>
<dbReference type="Pfam" id="PF00679">
    <property type="entry name" value="EFG_C"/>
    <property type="match status" value="1"/>
</dbReference>
<dbReference type="Gene3D" id="3.40.50.300">
    <property type="entry name" value="P-loop containing nucleotide triphosphate hydrolases"/>
    <property type="match status" value="1"/>
</dbReference>
<dbReference type="EMBL" id="JACIIX010000001">
    <property type="protein sequence ID" value="MBB6208989.1"/>
    <property type="molecule type" value="Genomic_DNA"/>
</dbReference>
<dbReference type="CDD" id="cd04170">
    <property type="entry name" value="EF-G_bact"/>
    <property type="match status" value="1"/>
</dbReference>
<dbReference type="Pfam" id="PF00009">
    <property type="entry name" value="GTP_EFTU"/>
    <property type="match status" value="1"/>
</dbReference>
<dbReference type="InterPro" id="IPR000640">
    <property type="entry name" value="EFG_V-like"/>
</dbReference>
<evidence type="ECO:0000313" key="10">
    <source>
        <dbReference type="Proteomes" id="UP000544872"/>
    </source>
</evidence>
<dbReference type="Gene3D" id="3.30.70.240">
    <property type="match status" value="1"/>
</dbReference>
<dbReference type="RefSeq" id="WP_184260699.1">
    <property type="nucleotide sequence ID" value="NZ_JACIIX010000001.1"/>
</dbReference>
<dbReference type="GO" id="GO:0003924">
    <property type="term" value="F:GTPase activity"/>
    <property type="evidence" value="ECO:0007669"/>
    <property type="project" value="InterPro"/>
</dbReference>
<dbReference type="PANTHER" id="PTHR43261:SF7">
    <property type="entry name" value="ELONGATION FACTOR G-LIKE PROTEIN"/>
    <property type="match status" value="1"/>
</dbReference>
<dbReference type="NCBIfam" id="NF009379">
    <property type="entry name" value="PRK12740.1-3"/>
    <property type="match status" value="1"/>
</dbReference>
<dbReference type="SUPFAM" id="SSF50447">
    <property type="entry name" value="Translation proteins"/>
    <property type="match status" value="1"/>
</dbReference>
<dbReference type="FunFam" id="3.30.70.240:FF:000001">
    <property type="entry name" value="Elongation factor G"/>
    <property type="match status" value="1"/>
</dbReference>
<protein>
    <recommendedName>
        <fullName evidence="1">Elongation factor G</fullName>
    </recommendedName>
</protein>
<dbReference type="InterPro" id="IPR047872">
    <property type="entry name" value="EFG_IV"/>
</dbReference>
<dbReference type="InterPro" id="IPR020568">
    <property type="entry name" value="Ribosomal_Su5_D2-typ_SF"/>
</dbReference>
<accession>A0A7W9ZFB8</accession>
<name>A0A7W9ZFB8_NOVIT</name>
<sequence>MGGHVPVTTPRVAAIVGPYTSGKTSLLESLLTVSGTLHRRGKVTEGTSFGDAGPEARSRQMTVEITVAPTRFMDEDWIFLDCPGSVEFQQQTYDALMVADVAIVVCEPDPARAVMLTPLLKFLDSRRIPHLIFINKVDRDGTNISIRACLEALQLVSDRPLLLREVPIREGSQIVGYVDLVSERAYRYRPGEASDLIRLPDSVQEREVEARQEMLEHLADFDDKLLEDLLSDVTPAREEVYDDLARDLKADLLVPVFFGAADKDEGVRRLWKALRHEGPDHMAAMARLGLTGTAPQATVFRTLHGQHTGSLYLCRLWSGSLKDGQVVSSADGRVGKVSGLYSMQGQEPHKEAAAGPGAVVALGRLDAARTGMLIGDTREDHGWPDPLPPLFALAVRPTRQGDDVKLTSALTRLCEEDASLSVSHDPETGEISLWGQGDIHLAVALSRLTRVYHIEVETGPPQVPYRETLRKGTKVQGRFKRQSGGHGQFGDVWLEISPLKRGEGFRFSESISGGVIPRSYIPAVEAGVVDWAKRGLLGFPVVDFAVDLYDGSYHVVDSSEAAFKTAAGIGMRAGAAECEPQLLEPVLMVEVSVPTEATSRAQRALSSRRGQILGFAPRDGWTGWDVVQAYVPQAEMHDLIVDIRSISMGVGTFSWRFDHMQDLVGKPAEQVISSRQKVLETA</sequence>
<dbReference type="CDD" id="cd01434">
    <property type="entry name" value="EFG_mtEFG1_IV"/>
    <property type="match status" value="1"/>
</dbReference>
<feature type="domain" description="Translation elongation factor EFG/EF2" evidence="8">
    <location>
        <begin position="462"/>
        <end position="579"/>
    </location>
</feature>
<dbReference type="InterPro" id="IPR027417">
    <property type="entry name" value="P-loop_NTPase"/>
</dbReference>
<dbReference type="Gene3D" id="2.40.30.10">
    <property type="entry name" value="Translation factors"/>
    <property type="match status" value="1"/>
</dbReference>
<evidence type="ECO:0000313" key="9">
    <source>
        <dbReference type="EMBL" id="MBB6208989.1"/>
    </source>
</evidence>
<evidence type="ECO:0000256" key="3">
    <source>
        <dbReference type="ARBA" id="ARBA00022768"/>
    </source>
</evidence>
<dbReference type="Gene3D" id="3.30.230.10">
    <property type="match status" value="1"/>
</dbReference>
<dbReference type="Proteomes" id="UP000544872">
    <property type="component" value="Unassembled WGS sequence"/>
</dbReference>
<dbReference type="GO" id="GO:0032790">
    <property type="term" value="P:ribosome disassembly"/>
    <property type="evidence" value="ECO:0007669"/>
    <property type="project" value="TreeGrafter"/>
</dbReference>
<dbReference type="InterPro" id="IPR041095">
    <property type="entry name" value="EFG_II"/>
</dbReference>
<dbReference type="CDD" id="cd03713">
    <property type="entry name" value="EFG_mtEFG_C"/>
    <property type="match status" value="1"/>
</dbReference>
<comment type="caution">
    <text evidence="9">The sequence shown here is derived from an EMBL/GenBank/DDBJ whole genome shotgun (WGS) entry which is preliminary data.</text>
</comment>
<dbReference type="AlphaFoldDB" id="A0A7W9ZFB8"/>
<dbReference type="SUPFAM" id="SSF54980">
    <property type="entry name" value="EF-G C-terminal domain-like"/>
    <property type="match status" value="2"/>
</dbReference>
<evidence type="ECO:0000256" key="6">
    <source>
        <dbReference type="ARBA" id="ARBA00024731"/>
    </source>
</evidence>
<dbReference type="Pfam" id="PF03764">
    <property type="entry name" value="EFG_IV"/>
    <property type="match status" value="1"/>
</dbReference>
<reference evidence="9 10" key="1">
    <citation type="submission" date="2020-08" db="EMBL/GenBank/DDBJ databases">
        <title>Genomic Encyclopedia of Type Strains, Phase IV (KMG-IV): sequencing the most valuable type-strain genomes for metagenomic binning, comparative biology and taxonomic classification.</title>
        <authorList>
            <person name="Goeker M."/>
        </authorList>
    </citation>
    <scope>NUCLEOTIDE SEQUENCE [LARGE SCALE GENOMIC DNA]</scope>
    <source>
        <strain evidence="9 10">DSM 11590</strain>
    </source>
</reference>
<dbReference type="GO" id="GO:0005525">
    <property type="term" value="F:GTP binding"/>
    <property type="evidence" value="ECO:0007669"/>
    <property type="project" value="UniProtKB-KW"/>
</dbReference>
<dbReference type="InterPro" id="IPR035649">
    <property type="entry name" value="EFG_V"/>
</dbReference>